<evidence type="ECO:0000256" key="2">
    <source>
        <dbReference type="SAM" id="Phobius"/>
    </source>
</evidence>
<evidence type="ECO:0000313" key="4">
    <source>
        <dbReference type="Proteomes" id="UP000176609"/>
    </source>
</evidence>
<keyword evidence="2" id="KW-1133">Transmembrane helix</keyword>
<keyword evidence="2" id="KW-0472">Membrane</keyword>
<dbReference type="AlphaFoldDB" id="A0A1F6AQG5"/>
<feature type="transmembrane region" description="Helical" evidence="2">
    <location>
        <begin position="7"/>
        <end position="24"/>
    </location>
</feature>
<organism evidence="3 4">
    <name type="scientific">Candidatus Gottesmanbacteria bacterium RIFCSPLOWO2_01_FULL_39_12b</name>
    <dbReference type="NCBI Taxonomy" id="1798388"/>
    <lineage>
        <taxon>Bacteria</taxon>
        <taxon>Candidatus Gottesmaniibacteriota</taxon>
    </lineage>
</organism>
<evidence type="ECO:0000256" key="1">
    <source>
        <dbReference type="SAM" id="MobiDB-lite"/>
    </source>
</evidence>
<name>A0A1F6AQG5_9BACT</name>
<keyword evidence="2" id="KW-0812">Transmembrane</keyword>
<sequence length="896" mass="97341">MIRKKFLRTNIFIGILCLLIFYFISLHTRFTGPVYACLYAPEVAIQVKDENNNGVTANELCSTSCLESPCVTIQCEQNRRKATFKQGNIGDDQTGGRINDSNLVVIGVTPDRPNQGIELPDCNGASLGYCYVWNQGSWCNPRDIIFIVAIQTATPTPTSTPTPTPTPFQTVSFRNPQLAAYGQNVCNAAWNCGTTTGTTANCAVRSNYQVAILQTNTCSGVRTPSYIYADLLGVTPAPSALYRSNSDANNSFYGWPVWYTGGKTATFVWAYNIYGWVYTEEDNDTSTRGASEDLIGNYTLNLTGDKTDSVNSQSSAINELNANYILNKITQGIYRVELPITPTGSILWPGYTNPQSVIVVDSPINVGFPFVSITPTVSPTSTPTPTPTPTGVPNPPTPLPTEACIISPLPTPLLVTPYPPHQLCTNIKPTVFSAYVEDPNNNYVWANFFSNDYETFDKMGSIQPNTGGVSQWTPDGSILNSTGSYRWSVYTKDPSCPKSADTPSLILDMDYQAPPDPTPPTCSLQSQNYVTGLCIFDCSWPADPDTAPISCSQAVNYHPQFTYDPGPGGTDPGWLGNQLLYTLEDVPDGQNVRTKLSVADSLNNTSISSNDGGPFVCPKINKIISITQTPITPTLTPTITPSPTPGDWIQVLGGDVYQNSIPLDIPSGQKYLDNITSPSMNNSSGVILSNTGSSGLGDRSSPTKWEAEAGNLSTTYSFPYYWEAFKSKAIPVDNQTAGVIGAGNLDQDNVKNAIYVYFGKGLYTLDPSFKGRISGVADVTIFLISGTLEIPDNATHTYDLQDPNDIVVYMVNGNIFINGQITQASGLFISSQTVTIDSGSSAIIFDGMLVANKFVKRRTFRNPNSPAYQFIYQPKYIIGLLPFIGRTQINWQEIAP</sequence>
<dbReference type="Proteomes" id="UP000176609">
    <property type="component" value="Unassembled WGS sequence"/>
</dbReference>
<feature type="region of interest" description="Disordered" evidence="1">
    <location>
        <begin position="377"/>
        <end position="399"/>
    </location>
</feature>
<proteinExistence type="predicted"/>
<protein>
    <submittedName>
        <fullName evidence="3">Uncharacterized protein</fullName>
    </submittedName>
</protein>
<evidence type="ECO:0000313" key="3">
    <source>
        <dbReference type="EMBL" id="OGG26934.1"/>
    </source>
</evidence>
<dbReference type="EMBL" id="MFJR01000007">
    <property type="protein sequence ID" value="OGG26934.1"/>
    <property type="molecule type" value="Genomic_DNA"/>
</dbReference>
<comment type="caution">
    <text evidence="3">The sequence shown here is derived from an EMBL/GenBank/DDBJ whole genome shotgun (WGS) entry which is preliminary data.</text>
</comment>
<accession>A0A1F6AQG5</accession>
<reference evidence="3 4" key="1">
    <citation type="journal article" date="2016" name="Nat. Commun.">
        <title>Thousands of microbial genomes shed light on interconnected biogeochemical processes in an aquifer system.</title>
        <authorList>
            <person name="Anantharaman K."/>
            <person name="Brown C.T."/>
            <person name="Hug L.A."/>
            <person name="Sharon I."/>
            <person name="Castelle C.J."/>
            <person name="Probst A.J."/>
            <person name="Thomas B.C."/>
            <person name="Singh A."/>
            <person name="Wilkins M.J."/>
            <person name="Karaoz U."/>
            <person name="Brodie E.L."/>
            <person name="Williams K.H."/>
            <person name="Hubbard S.S."/>
            <person name="Banfield J.F."/>
        </authorList>
    </citation>
    <scope>NUCLEOTIDE SEQUENCE [LARGE SCALE GENOMIC DNA]</scope>
</reference>
<feature type="compositionally biased region" description="Pro residues" evidence="1">
    <location>
        <begin position="382"/>
        <end position="399"/>
    </location>
</feature>
<gene>
    <name evidence="3" type="ORF">A2960_02195</name>
</gene>